<evidence type="ECO:0000256" key="2">
    <source>
        <dbReference type="ARBA" id="ARBA00023125"/>
    </source>
</evidence>
<reference evidence="5" key="1">
    <citation type="journal article" date="2021" name="PeerJ">
        <title>Extensive microbial diversity within the chicken gut microbiome revealed by metagenomics and culture.</title>
        <authorList>
            <person name="Gilroy R."/>
            <person name="Ravi A."/>
            <person name="Getino M."/>
            <person name="Pursley I."/>
            <person name="Horton D.L."/>
            <person name="Alikhan N.F."/>
            <person name="Baker D."/>
            <person name="Gharbi K."/>
            <person name="Hall N."/>
            <person name="Watson M."/>
            <person name="Adriaenssens E.M."/>
            <person name="Foster-Nyarko E."/>
            <person name="Jarju S."/>
            <person name="Secka A."/>
            <person name="Antonio M."/>
            <person name="Oren A."/>
            <person name="Chaudhuri R.R."/>
            <person name="La Ragione R."/>
            <person name="Hildebrand F."/>
            <person name="Pallen M.J."/>
        </authorList>
    </citation>
    <scope>NUCLEOTIDE SEQUENCE</scope>
    <source>
        <strain evidence="5">G3-2149</strain>
    </source>
</reference>
<evidence type="ECO:0000256" key="3">
    <source>
        <dbReference type="ARBA" id="ARBA00023163"/>
    </source>
</evidence>
<evidence type="ECO:0000313" key="5">
    <source>
        <dbReference type="EMBL" id="MBU3853246.1"/>
    </source>
</evidence>
<dbReference type="InterPro" id="IPR018060">
    <property type="entry name" value="HTH_AraC"/>
</dbReference>
<name>A0A9E2L5X7_9BACT</name>
<dbReference type="AlphaFoldDB" id="A0A9E2L5X7"/>
<evidence type="ECO:0000259" key="4">
    <source>
        <dbReference type="PROSITE" id="PS01124"/>
    </source>
</evidence>
<dbReference type="EMBL" id="JAHLFU010000104">
    <property type="protein sequence ID" value="MBU3853246.1"/>
    <property type="molecule type" value="Genomic_DNA"/>
</dbReference>
<gene>
    <name evidence="5" type="ORF">H9789_05420</name>
</gene>
<evidence type="ECO:0000313" key="6">
    <source>
        <dbReference type="Proteomes" id="UP000823865"/>
    </source>
</evidence>
<dbReference type="SUPFAM" id="SSF46689">
    <property type="entry name" value="Homeodomain-like"/>
    <property type="match status" value="1"/>
</dbReference>
<proteinExistence type="predicted"/>
<keyword evidence="1" id="KW-0805">Transcription regulation</keyword>
<dbReference type="PANTHER" id="PTHR43280">
    <property type="entry name" value="ARAC-FAMILY TRANSCRIPTIONAL REGULATOR"/>
    <property type="match status" value="1"/>
</dbReference>
<dbReference type="Gene3D" id="1.10.10.60">
    <property type="entry name" value="Homeodomain-like"/>
    <property type="match status" value="1"/>
</dbReference>
<dbReference type="GO" id="GO:0043565">
    <property type="term" value="F:sequence-specific DNA binding"/>
    <property type="evidence" value="ECO:0007669"/>
    <property type="project" value="InterPro"/>
</dbReference>
<keyword evidence="2" id="KW-0238">DNA-binding</keyword>
<organism evidence="5 6">
    <name type="scientific">Candidatus Paraprevotella stercoravium</name>
    <dbReference type="NCBI Taxonomy" id="2838725"/>
    <lineage>
        <taxon>Bacteria</taxon>
        <taxon>Pseudomonadati</taxon>
        <taxon>Bacteroidota</taxon>
        <taxon>Bacteroidia</taxon>
        <taxon>Bacteroidales</taxon>
        <taxon>Prevotellaceae</taxon>
        <taxon>Paraprevotella</taxon>
    </lineage>
</organism>
<keyword evidence="3" id="KW-0804">Transcription</keyword>
<dbReference type="GO" id="GO:0003700">
    <property type="term" value="F:DNA-binding transcription factor activity"/>
    <property type="evidence" value="ECO:0007669"/>
    <property type="project" value="InterPro"/>
</dbReference>
<dbReference type="SMART" id="SM00342">
    <property type="entry name" value="HTH_ARAC"/>
    <property type="match status" value="1"/>
</dbReference>
<accession>A0A9E2L5X7</accession>
<dbReference type="PROSITE" id="PS01124">
    <property type="entry name" value="HTH_ARAC_FAMILY_2"/>
    <property type="match status" value="1"/>
</dbReference>
<dbReference type="Pfam" id="PF12833">
    <property type="entry name" value="HTH_18"/>
    <property type="match status" value="1"/>
</dbReference>
<dbReference type="PANTHER" id="PTHR43280:SF32">
    <property type="entry name" value="TRANSCRIPTIONAL REGULATORY PROTEIN"/>
    <property type="match status" value="1"/>
</dbReference>
<evidence type="ECO:0000256" key="1">
    <source>
        <dbReference type="ARBA" id="ARBA00023015"/>
    </source>
</evidence>
<protein>
    <submittedName>
        <fullName evidence="5">AraC family transcriptional regulator</fullName>
    </submittedName>
</protein>
<dbReference type="InterPro" id="IPR009057">
    <property type="entry name" value="Homeodomain-like_sf"/>
</dbReference>
<feature type="domain" description="HTH araC/xylS-type" evidence="4">
    <location>
        <begin position="190"/>
        <end position="288"/>
    </location>
</feature>
<dbReference type="Proteomes" id="UP000823865">
    <property type="component" value="Unassembled WGS sequence"/>
</dbReference>
<comment type="caution">
    <text evidence="5">The sequence shown here is derived from an EMBL/GenBank/DDBJ whole genome shotgun (WGS) entry which is preliminary data.</text>
</comment>
<sequence>MSTAQERLNQLNEALMSKMYICSSGGEVSSFPPLLKVPYQVNGIGLVVCQQGSFRFALNRDNYSAHAGETLFIPEHSLIKITQESEDLEVFILIYDIEPIRDLTGNLVLSMYPYSLLSTEPCHVWNTGEEEEVTRYMGLLDSTLTRGEDLFAQNERKLLLISLTYRLCSIYSRKMMMQKGAIGRKHELFMKLVHLIEKHYMEERGVEFYADKLCLSPKYVSALSKSLSGYTAQELVFKAIVRRSIFLLLNTRKSIQEISDELHFPNASYFGTFFKKHIGVSPQQYRAVYEQESER</sequence>
<reference evidence="5" key="2">
    <citation type="submission" date="2021-04" db="EMBL/GenBank/DDBJ databases">
        <authorList>
            <person name="Gilroy R."/>
        </authorList>
    </citation>
    <scope>NUCLEOTIDE SEQUENCE</scope>
    <source>
        <strain evidence="5">G3-2149</strain>
    </source>
</reference>